<feature type="domain" description="CRAL/TRIO N-terminal" evidence="6">
    <location>
        <begin position="136"/>
        <end position="161"/>
    </location>
</feature>
<keyword evidence="3" id="KW-0446">Lipid-binding</keyword>
<dbReference type="InterPro" id="IPR036865">
    <property type="entry name" value="CRAL-TRIO_dom_sf"/>
</dbReference>
<evidence type="ECO:0000256" key="3">
    <source>
        <dbReference type="ARBA" id="ARBA00023121"/>
    </source>
</evidence>
<keyword evidence="8" id="KW-1185">Reference proteome</keyword>
<dbReference type="Pfam" id="PF03765">
    <property type="entry name" value="CRAL_TRIO_N"/>
    <property type="match status" value="1"/>
</dbReference>
<dbReference type="AlphaFoldDB" id="A0AAN7NJA6"/>
<dbReference type="Gene3D" id="1.10.8.20">
    <property type="entry name" value="N-terminal domain of phosphatidylinositol transfer protein sec14p"/>
    <property type="match status" value="1"/>
</dbReference>
<evidence type="ECO:0000256" key="5">
    <source>
        <dbReference type="SAM" id="MobiDB-lite"/>
    </source>
</evidence>
<comment type="caution">
    <text evidence="7">The sequence shown here is derived from an EMBL/GenBank/DDBJ whole genome shotgun (WGS) entry which is preliminary data.</text>
</comment>
<dbReference type="GO" id="GO:0005802">
    <property type="term" value="C:trans-Golgi network"/>
    <property type="evidence" value="ECO:0007669"/>
    <property type="project" value="TreeGrafter"/>
</dbReference>
<reference evidence="7 8" key="1">
    <citation type="journal article" date="2023" name="J. Hered.">
        <title>Chromosome-level genome of the wood stork (Mycteria americana) provides insight into avian chromosome evolution.</title>
        <authorList>
            <person name="Flamio R. Jr."/>
            <person name="Ramstad K.M."/>
        </authorList>
    </citation>
    <scope>NUCLEOTIDE SEQUENCE [LARGE SCALE GENOMIC DNA]</scope>
    <source>
        <strain evidence="7">JAX WOST 10</strain>
    </source>
</reference>
<dbReference type="SUPFAM" id="SSF52087">
    <property type="entry name" value="CRAL/TRIO domain"/>
    <property type="match status" value="1"/>
</dbReference>
<dbReference type="InterPro" id="IPR011074">
    <property type="entry name" value="CRAL/TRIO_N_dom"/>
</dbReference>
<dbReference type="EMBL" id="JAUNZN010000002">
    <property type="protein sequence ID" value="KAK4826407.1"/>
    <property type="molecule type" value="Genomic_DNA"/>
</dbReference>
<dbReference type="GO" id="GO:0000139">
    <property type="term" value="C:Golgi membrane"/>
    <property type="evidence" value="ECO:0007669"/>
    <property type="project" value="UniProtKB-SubCell"/>
</dbReference>
<evidence type="ECO:0000259" key="6">
    <source>
        <dbReference type="SMART" id="SM01100"/>
    </source>
</evidence>
<dbReference type="InterPro" id="IPR036273">
    <property type="entry name" value="CRAL/TRIO_N_dom_sf"/>
</dbReference>
<dbReference type="FunFam" id="1.10.8.20:FF:000001">
    <property type="entry name" value="Alpha-tocopherol transfer protein-like"/>
    <property type="match status" value="1"/>
</dbReference>
<proteinExistence type="predicted"/>
<name>A0AAN7NJA6_MYCAM</name>
<evidence type="ECO:0000256" key="1">
    <source>
        <dbReference type="ARBA" id="ARBA00004395"/>
    </source>
</evidence>
<evidence type="ECO:0000256" key="2">
    <source>
        <dbReference type="ARBA" id="ARBA00023034"/>
    </source>
</evidence>
<dbReference type="GO" id="GO:1902936">
    <property type="term" value="F:phosphatidylinositol bisphosphate binding"/>
    <property type="evidence" value="ECO:0007669"/>
    <property type="project" value="TreeGrafter"/>
</dbReference>
<evidence type="ECO:0000313" key="7">
    <source>
        <dbReference type="EMBL" id="KAK4826407.1"/>
    </source>
</evidence>
<evidence type="ECO:0000313" key="8">
    <source>
        <dbReference type="Proteomes" id="UP001333110"/>
    </source>
</evidence>
<organism evidence="7 8">
    <name type="scientific">Mycteria americana</name>
    <name type="common">Wood stork</name>
    <dbReference type="NCBI Taxonomy" id="33587"/>
    <lineage>
        <taxon>Eukaryota</taxon>
        <taxon>Metazoa</taxon>
        <taxon>Chordata</taxon>
        <taxon>Craniata</taxon>
        <taxon>Vertebrata</taxon>
        <taxon>Euteleostomi</taxon>
        <taxon>Archelosauria</taxon>
        <taxon>Archosauria</taxon>
        <taxon>Dinosauria</taxon>
        <taxon>Saurischia</taxon>
        <taxon>Theropoda</taxon>
        <taxon>Coelurosauria</taxon>
        <taxon>Aves</taxon>
        <taxon>Neognathae</taxon>
        <taxon>Neoaves</taxon>
        <taxon>Aequornithes</taxon>
        <taxon>Ciconiiformes</taxon>
        <taxon>Ciconiidae</taxon>
        <taxon>Mycteria</taxon>
    </lineage>
</organism>
<protein>
    <recommendedName>
        <fullName evidence="6">CRAL/TRIO N-terminal domain-containing protein</fullName>
    </recommendedName>
</protein>
<comment type="subcellular location">
    <subcellularLocation>
        <location evidence="1">Golgi apparatus membrane</location>
        <topology evidence="1">Peripheral membrane protein</topology>
    </subcellularLocation>
</comment>
<dbReference type="Proteomes" id="UP001333110">
    <property type="component" value="Unassembled WGS sequence"/>
</dbReference>
<gene>
    <name evidence="7" type="ORF">QYF61_008694</name>
</gene>
<dbReference type="Gene3D" id="3.40.525.10">
    <property type="entry name" value="CRAL-TRIO lipid binding domain"/>
    <property type="match status" value="1"/>
</dbReference>
<accession>A0AAN7NJA6</accession>
<dbReference type="GO" id="GO:0030136">
    <property type="term" value="C:clathrin-coated vesicle"/>
    <property type="evidence" value="ECO:0007669"/>
    <property type="project" value="TreeGrafter"/>
</dbReference>
<dbReference type="SMART" id="SM01100">
    <property type="entry name" value="CRAL_TRIO_N"/>
    <property type="match status" value="1"/>
</dbReference>
<sequence>MVRGLEHLSYEERLRELVLFSLEKRTLQGDLIVAFQSRANGFKPKEGRFRLDIEKKFFTMRVVRHSTRLPRELADAPSLEVFKARLDGALSNLIHPETIEKARLELNENPDILHQDIQQVRDMIITRPDIGFLRTDDAFILRFLRARKFHQTEAFRLLAQYFQYRQLNLDMFKNFKADDPGIKRALTDGFPGVLENRDHCGRKILLLFAANWDQSSYKIHSVISLLLIDILGSHVSVESRSPIATSCQLLSTWEVRYPIKSETNLEKLSVLSMTAYVILPGYSSAKGCLALCWVHMKALSSPKDHKRNSFIDILRAILLSLEVLIEDQELQINGFILIIDWSNFSFKQASKLTPSILKLAIEGLQPGPWSKELTLLSLLKHIYTLKAKHQNYVNELSSNTSNIDKLPVRSMTTAEFGGSKARSIQSSPLIHHLLLNSTVAILVVSFAEGSVKTWWVAGLTKRAPLMGRAEREKPQSLFRHPLQQPVLGPDEAEFCTNHRTQEGESFIQNPAAATALHLALFEELMETSQQVVSSRVRNHRGLDTKLVHITPAAEREEARSGQREAISKPCVL</sequence>
<keyword evidence="4" id="KW-0472">Membrane</keyword>
<evidence type="ECO:0000256" key="4">
    <source>
        <dbReference type="ARBA" id="ARBA00023136"/>
    </source>
</evidence>
<feature type="compositionally biased region" description="Basic and acidic residues" evidence="5">
    <location>
        <begin position="553"/>
        <end position="566"/>
    </location>
</feature>
<dbReference type="SUPFAM" id="SSF46938">
    <property type="entry name" value="CRAL/TRIO N-terminal domain"/>
    <property type="match status" value="1"/>
</dbReference>
<dbReference type="PRINTS" id="PR00180">
    <property type="entry name" value="CRETINALDHBP"/>
</dbReference>
<keyword evidence="2" id="KW-0333">Golgi apparatus</keyword>
<dbReference type="GO" id="GO:0007040">
    <property type="term" value="P:lysosome organization"/>
    <property type="evidence" value="ECO:0007669"/>
    <property type="project" value="TreeGrafter"/>
</dbReference>
<feature type="region of interest" description="Disordered" evidence="5">
    <location>
        <begin position="553"/>
        <end position="572"/>
    </location>
</feature>
<dbReference type="PANTHER" id="PTHR10174:SF72">
    <property type="entry name" value="CLAVESIN-1"/>
    <property type="match status" value="1"/>
</dbReference>
<dbReference type="PANTHER" id="PTHR10174">
    <property type="entry name" value="ALPHA-TOCOPHEROL TRANSFER PROTEIN-RELATED"/>
    <property type="match status" value="1"/>
</dbReference>
<dbReference type="GO" id="GO:0005768">
    <property type="term" value="C:endosome"/>
    <property type="evidence" value="ECO:0007669"/>
    <property type="project" value="TreeGrafter"/>
</dbReference>